<protein>
    <submittedName>
        <fullName evidence="1">Uncharacterized protein</fullName>
    </submittedName>
</protein>
<evidence type="ECO:0000313" key="1">
    <source>
        <dbReference type="EMBL" id="ADB03847.1"/>
    </source>
</evidence>
<accession>D2XA70</accession>
<keyword evidence="2" id="KW-1185">Reference proteome</keyword>
<sequence length="76" mass="8780">MKSVIVERLNLENAKVRRAEGAFRRKFEKLRLHEGVHITYGTTSWFESDDGSFWLLRGEKYFGVGMEEILSALLGC</sequence>
<dbReference type="EMBL" id="GU071086">
    <property type="protein sequence ID" value="ADB03847.1"/>
    <property type="molecule type" value="Genomic_DNA"/>
</dbReference>
<evidence type="ECO:0000313" key="2">
    <source>
        <dbReference type="Proteomes" id="UP000029780"/>
    </source>
</evidence>
<reference evidence="1 2" key="1">
    <citation type="journal article" date="2009" name="Proc. Natl. Acad. Sci. U.S.A.">
        <title>Giant Marseillevirus highlights the role of amoebae as a melting pot in emergence of chimeric microorganisms.</title>
        <authorList>
            <person name="Boyer M."/>
            <person name="Yutin N."/>
            <person name="Pagnier I."/>
            <person name="Barrassi L."/>
            <person name="Fournous G."/>
            <person name="Espinosa L."/>
            <person name="Robert C."/>
            <person name="Azza S."/>
            <person name="Sun S."/>
            <person name="Rossmann M.G."/>
            <person name="Suzan-Monti M."/>
            <person name="La Scola B."/>
            <person name="Koonin E.V."/>
            <person name="Raoult D."/>
        </authorList>
    </citation>
    <scope>NUCLEOTIDE SEQUENCE [LARGE SCALE GENOMIC DNA]</scope>
    <source>
        <strain evidence="1 2">T19</strain>
    </source>
</reference>
<organism evidence="1 2">
    <name type="scientific">Marseillevirus marseillevirus</name>
    <name type="common">GBM</name>
    <dbReference type="NCBI Taxonomy" id="694581"/>
    <lineage>
        <taxon>Viruses</taxon>
        <taxon>Varidnaviria</taxon>
        <taxon>Bamfordvirae</taxon>
        <taxon>Nucleocytoviricota</taxon>
        <taxon>Megaviricetes</taxon>
        <taxon>Pimascovirales</taxon>
        <taxon>Pimascovirales incertae sedis</taxon>
        <taxon>Marseilleviridae</taxon>
        <taxon>Marseillevirus</taxon>
        <taxon>Marseillevirus massiliense</taxon>
    </lineage>
</organism>
<name>D2XA70_GBMV</name>
<dbReference type="RefSeq" id="YP_003406809.1">
    <property type="nucleotide sequence ID" value="NC_013756.1"/>
</dbReference>
<dbReference type="KEGG" id="vg:8746298"/>
<dbReference type="GeneID" id="8746298"/>
<organismHost>
    <name type="scientific">Acanthamoeba</name>
    <dbReference type="NCBI Taxonomy" id="5754"/>
</organismHost>
<dbReference type="Proteomes" id="UP000029780">
    <property type="component" value="Segment"/>
</dbReference>
<proteinExistence type="predicted"/>
<gene>
    <name evidence="1" type="ORF">MAR_ORF061</name>
</gene>